<feature type="domain" description="P68 RBP/TagC-like beta-propeller" evidence="2">
    <location>
        <begin position="35"/>
        <end position="307"/>
    </location>
</feature>
<comment type="caution">
    <text evidence="3">The sequence shown here is derived from an EMBL/GenBank/DDBJ whole genome shotgun (WGS) entry which is preliminary data.</text>
</comment>
<dbReference type="EMBL" id="BAAAUD010000047">
    <property type="protein sequence ID" value="GAA2958212.1"/>
    <property type="molecule type" value="Genomic_DNA"/>
</dbReference>
<dbReference type="InterPro" id="IPR048799">
    <property type="entry name" value="P68_RBP_TagC-like_beta-prop"/>
</dbReference>
<sequence length="312" mass="34654">MAMTSVSASTSDERIDLAVPSKRWHWKKPLGHTTVLQSFAFDDSRQRLYVLQMMQGGIRLSGEPKAYTGTERRQRGDMCLNQLDLKGARLGRMYLLGHGHGVGMGVERDAAGATWIWTETDARVADSMAFGRGITRFRFVDRQVRRGSAGPTRHPVEGSTANQPSVDMSRKRIAVRHRIGGKVRYRVFSLAHAVAGDFSKPLHDFAQAAAHPEPDIDFQGFALYGDYLYQLAGEPYGPANPPSGHGNTYVSCIDIRTGEPVQRTRTEAGYSLDHREPEGLAVRRTGKPRLCMGFASGEPGARRYSIYYKQHA</sequence>
<evidence type="ECO:0000313" key="4">
    <source>
        <dbReference type="Proteomes" id="UP001500403"/>
    </source>
</evidence>
<evidence type="ECO:0000256" key="1">
    <source>
        <dbReference type="SAM" id="MobiDB-lite"/>
    </source>
</evidence>
<proteinExistence type="predicted"/>
<accession>A0ABP6K3K4</accession>
<feature type="region of interest" description="Disordered" evidence="1">
    <location>
        <begin position="145"/>
        <end position="167"/>
    </location>
</feature>
<gene>
    <name evidence="3" type="ORF">GCM10010446_49290</name>
</gene>
<dbReference type="Pfam" id="PF21311">
    <property type="entry name" value="Phage_RBD_prop"/>
    <property type="match status" value="1"/>
</dbReference>
<dbReference type="Proteomes" id="UP001500403">
    <property type="component" value="Unassembled WGS sequence"/>
</dbReference>
<evidence type="ECO:0000259" key="2">
    <source>
        <dbReference type="Pfam" id="PF21311"/>
    </source>
</evidence>
<organism evidence="3 4">
    <name type="scientific">Streptomyces enissocaesilis</name>
    <dbReference type="NCBI Taxonomy" id="332589"/>
    <lineage>
        <taxon>Bacteria</taxon>
        <taxon>Bacillati</taxon>
        <taxon>Actinomycetota</taxon>
        <taxon>Actinomycetes</taxon>
        <taxon>Kitasatosporales</taxon>
        <taxon>Streptomycetaceae</taxon>
        <taxon>Streptomyces</taxon>
        <taxon>Streptomyces rochei group</taxon>
    </lineage>
</organism>
<keyword evidence="4" id="KW-1185">Reference proteome</keyword>
<evidence type="ECO:0000313" key="3">
    <source>
        <dbReference type="EMBL" id="GAA2958212.1"/>
    </source>
</evidence>
<reference evidence="4" key="1">
    <citation type="journal article" date="2019" name="Int. J. Syst. Evol. Microbiol.">
        <title>The Global Catalogue of Microorganisms (GCM) 10K type strain sequencing project: providing services to taxonomists for standard genome sequencing and annotation.</title>
        <authorList>
            <consortium name="The Broad Institute Genomics Platform"/>
            <consortium name="The Broad Institute Genome Sequencing Center for Infectious Disease"/>
            <person name="Wu L."/>
            <person name="Ma J."/>
        </authorList>
    </citation>
    <scope>NUCLEOTIDE SEQUENCE [LARGE SCALE GENOMIC DNA]</scope>
    <source>
        <strain evidence="4">JCM 9088</strain>
    </source>
</reference>
<name>A0ABP6K3K4_9ACTN</name>
<protein>
    <recommendedName>
        <fullName evidence="2">P68 RBP/TagC-like beta-propeller domain-containing protein</fullName>
    </recommendedName>
</protein>